<evidence type="ECO:0000313" key="3">
    <source>
        <dbReference type="EMBL" id="EPF81632.1"/>
    </source>
</evidence>
<keyword evidence="1" id="KW-0408">Iron</keyword>
<dbReference type="HOGENOM" id="CLU_150646_1_0_6"/>
<dbReference type="Pfam" id="PF04023">
    <property type="entry name" value="FeoA"/>
    <property type="match status" value="1"/>
</dbReference>
<comment type="caution">
    <text evidence="3">The sequence shown here is derived from an EMBL/GenBank/DDBJ whole genome shotgun (WGS) entry which is preliminary data.</text>
</comment>
<feature type="domain" description="Ferrous iron transporter FeoA-like" evidence="2">
    <location>
        <begin position="22"/>
        <end position="102"/>
    </location>
</feature>
<reference evidence="3 4" key="1">
    <citation type="submission" date="2013-06" db="EMBL/GenBank/DDBJ databases">
        <title>The Genome Sequence of Acinetobacter rudis CIP 110305.</title>
        <authorList>
            <consortium name="The Broad Institute Genome Sequencing Platform"/>
            <consortium name="The Broad Institute Genome Sequencing Center for Infectious Disease"/>
            <person name="Cerqueira G."/>
            <person name="Feldgarden M."/>
            <person name="Courvalin P."/>
            <person name="Perichon B."/>
            <person name="Grillot-Courvalin C."/>
            <person name="Clermont D."/>
            <person name="Rocha E."/>
            <person name="Yoon E.-J."/>
            <person name="Nemec A."/>
            <person name="Young S.K."/>
            <person name="Zeng Q."/>
            <person name="Gargeya S."/>
            <person name="Fitzgerald M."/>
            <person name="Abouelleil A."/>
            <person name="Alvarado L."/>
            <person name="Berlin A.M."/>
            <person name="Chapman S.B."/>
            <person name="Dewar J."/>
            <person name="Goldberg J."/>
            <person name="Griggs A."/>
            <person name="Gujja S."/>
            <person name="Hansen M."/>
            <person name="Howarth C."/>
            <person name="Imamovic A."/>
            <person name="Larimer J."/>
            <person name="McCowan C."/>
            <person name="Murphy C."/>
            <person name="Pearson M."/>
            <person name="Priest M."/>
            <person name="Roberts A."/>
            <person name="Saif S."/>
            <person name="Shea T."/>
            <person name="Sykes S."/>
            <person name="Wortman J."/>
            <person name="Nusbaum C."/>
            <person name="Birren B."/>
        </authorList>
    </citation>
    <scope>NUCLEOTIDE SEQUENCE [LARGE SCALE GENOMIC DNA]</scope>
    <source>
        <strain evidence="3 4">CIP 110305</strain>
    </source>
</reference>
<dbReference type="EMBL" id="ATGI01000002">
    <property type="protein sequence ID" value="EPF81632.1"/>
    <property type="molecule type" value="Genomic_DNA"/>
</dbReference>
<dbReference type="Proteomes" id="UP000014568">
    <property type="component" value="Unassembled WGS sequence"/>
</dbReference>
<proteinExistence type="predicted"/>
<dbReference type="Gene3D" id="2.30.30.90">
    <property type="match status" value="1"/>
</dbReference>
<dbReference type="InterPro" id="IPR008988">
    <property type="entry name" value="Transcriptional_repressor_C"/>
</dbReference>
<dbReference type="PANTHER" id="PTHR42954:SF2">
    <property type="entry name" value="FE(2+) TRANSPORT PROTEIN A"/>
    <property type="match status" value="1"/>
</dbReference>
<dbReference type="STRING" id="632955.GCA_000829675_00833"/>
<protein>
    <submittedName>
        <fullName evidence="3">Ferrous iron transporter A</fullName>
    </submittedName>
</protein>
<keyword evidence="4" id="KW-1185">Reference proteome</keyword>
<sequence length="106" mass="11708">MVTILVYQYTIWQLKSFQGATVRLSELKVRQTATVTKVSRNSDENGHPDLIASRLETLGFVAGTRVQVVTKGIFGGDPILIKVGFTQFALRKAEAEKVEINQVEGV</sequence>
<evidence type="ECO:0000313" key="4">
    <source>
        <dbReference type="Proteomes" id="UP000014568"/>
    </source>
</evidence>
<dbReference type="GO" id="GO:0046914">
    <property type="term" value="F:transition metal ion binding"/>
    <property type="evidence" value="ECO:0007669"/>
    <property type="project" value="InterPro"/>
</dbReference>
<dbReference type="AlphaFoldDB" id="S3NPV1"/>
<dbReference type="PANTHER" id="PTHR42954">
    <property type="entry name" value="FE(2+) TRANSPORT PROTEIN A"/>
    <property type="match status" value="1"/>
</dbReference>
<evidence type="ECO:0000259" key="2">
    <source>
        <dbReference type="SMART" id="SM00899"/>
    </source>
</evidence>
<dbReference type="OrthoDB" id="559009at2"/>
<dbReference type="InterPro" id="IPR038157">
    <property type="entry name" value="FeoA_core_dom"/>
</dbReference>
<accession>S3NPV1</accession>
<dbReference type="SUPFAM" id="SSF50037">
    <property type="entry name" value="C-terminal domain of transcriptional repressors"/>
    <property type="match status" value="1"/>
</dbReference>
<dbReference type="SMART" id="SM00899">
    <property type="entry name" value="FeoA"/>
    <property type="match status" value="1"/>
</dbReference>
<dbReference type="PATRIC" id="fig|421052.3.peg.266"/>
<dbReference type="InterPro" id="IPR007167">
    <property type="entry name" value="Fe-transptr_FeoA-like"/>
</dbReference>
<evidence type="ECO:0000256" key="1">
    <source>
        <dbReference type="ARBA" id="ARBA00023004"/>
    </source>
</evidence>
<name>S3NPV1_9GAMM</name>
<gene>
    <name evidence="3" type="ORF">F945_00266</name>
</gene>
<dbReference type="InterPro" id="IPR052713">
    <property type="entry name" value="FeoA"/>
</dbReference>
<dbReference type="eggNOG" id="COG1918">
    <property type="taxonomic scope" value="Bacteria"/>
</dbReference>
<organism evidence="3 4">
    <name type="scientific">Acinetobacter rudis CIP 110305</name>
    <dbReference type="NCBI Taxonomy" id="421052"/>
    <lineage>
        <taxon>Bacteria</taxon>
        <taxon>Pseudomonadati</taxon>
        <taxon>Pseudomonadota</taxon>
        <taxon>Gammaproteobacteria</taxon>
        <taxon>Moraxellales</taxon>
        <taxon>Moraxellaceae</taxon>
        <taxon>Acinetobacter</taxon>
    </lineage>
</organism>